<dbReference type="STRING" id="838561.P344_05590"/>
<dbReference type="KEGG" id="smia:P344_05590"/>
<organism evidence="2 3">
    <name type="scientific">Spiroplasma mirum ATCC 29335</name>
    <dbReference type="NCBI Taxonomy" id="838561"/>
    <lineage>
        <taxon>Bacteria</taxon>
        <taxon>Bacillati</taxon>
        <taxon>Mycoplasmatota</taxon>
        <taxon>Mollicutes</taxon>
        <taxon>Entomoplasmatales</taxon>
        <taxon>Spiroplasmataceae</taxon>
        <taxon>Spiroplasma</taxon>
    </lineage>
</organism>
<gene>
    <name evidence="2" type="ORF">P344_05590</name>
</gene>
<evidence type="ECO:0000313" key="3">
    <source>
        <dbReference type="Proteomes" id="UP000019260"/>
    </source>
</evidence>
<feature type="transmembrane region" description="Helical" evidence="1">
    <location>
        <begin position="94"/>
        <end position="116"/>
    </location>
</feature>
<keyword evidence="3" id="KW-1185">Reference proteome</keyword>
<dbReference type="EMBL" id="CP006720">
    <property type="protein sequence ID" value="AHI58437.1"/>
    <property type="molecule type" value="Genomic_DNA"/>
</dbReference>
<keyword evidence="1" id="KW-0812">Transmembrane</keyword>
<dbReference type="OrthoDB" id="389800at2"/>
<keyword evidence="1" id="KW-1133">Transmembrane helix</keyword>
<protein>
    <submittedName>
        <fullName evidence="2">Uncharacterized protein</fullName>
    </submittedName>
</protein>
<dbReference type="HOGENOM" id="CLU_2156771_0_0_14"/>
<dbReference type="Proteomes" id="UP000019260">
    <property type="component" value="Chromosome"/>
</dbReference>
<evidence type="ECO:0000313" key="2">
    <source>
        <dbReference type="EMBL" id="AHI58437.1"/>
    </source>
</evidence>
<accession>W0GQF6</accession>
<dbReference type="RefSeq" id="WP_025317680.1">
    <property type="nucleotide sequence ID" value="NZ_CP002082.1"/>
</dbReference>
<dbReference type="KEGG" id="smir:SMM_0943"/>
<evidence type="ECO:0000256" key="1">
    <source>
        <dbReference type="SAM" id="Phobius"/>
    </source>
</evidence>
<keyword evidence="1" id="KW-0472">Membrane</keyword>
<dbReference type="AlphaFoldDB" id="W0GQF6"/>
<dbReference type="PATRIC" id="fig|838561.3.peg.1077"/>
<reference evidence="2 3" key="1">
    <citation type="submission" date="2013-09" db="EMBL/GenBank/DDBJ databases">
        <title>Complete genome sequence of Spiroplasma mirum suckling mouse cataract agent.</title>
        <authorList>
            <person name="Landry C.A."/>
            <person name="Bastian F.O."/>
            <person name="Thune R.L."/>
        </authorList>
    </citation>
    <scope>NUCLEOTIDE SEQUENCE [LARGE SCALE GENOMIC DNA]</scope>
    <source>
        <strain evidence="2 3">SMCA</strain>
    </source>
</reference>
<sequence length="118" mass="13873">MKKVKFPKKEQKNKERTANLKLLARNKTKIPEETKTNLLEETMMIDEEFSIIKDLKDEDIKVVDMGKTNFYDDNVIDLEEELLKSVNTKKKPQIFKYLMFAILAILVVIMIIIIVIKL</sequence>
<proteinExistence type="predicted"/>
<name>W0GQF6_9MOLU</name>